<keyword evidence="8" id="KW-1185">Reference proteome</keyword>
<dbReference type="GO" id="GO:0009254">
    <property type="term" value="P:peptidoglycan turnover"/>
    <property type="evidence" value="ECO:0007669"/>
    <property type="project" value="InterPro"/>
</dbReference>
<dbReference type="Pfam" id="PF03562">
    <property type="entry name" value="MltA"/>
    <property type="match status" value="1"/>
</dbReference>
<dbReference type="GO" id="GO:0004553">
    <property type="term" value="F:hydrolase activity, hydrolyzing O-glycosyl compounds"/>
    <property type="evidence" value="ECO:0007669"/>
    <property type="project" value="InterPro"/>
</dbReference>
<evidence type="ECO:0000313" key="8">
    <source>
        <dbReference type="Proteomes" id="UP001301140"/>
    </source>
</evidence>
<dbReference type="InterPro" id="IPR005300">
    <property type="entry name" value="MltA_B"/>
</dbReference>
<dbReference type="RefSeq" id="WP_327787554.1">
    <property type="nucleotide sequence ID" value="NZ_JARGEQ010000008.1"/>
</dbReference>
<dbReference type="PANTHER" id="PTHR30124">
    <property type="entry name" value="MEMBRANE-BOUND LYTIC MUREIN TRANSGLYCOSYLASE A"/>
    <property type="match status" value="1"/>
</dbReference>
<dbReference type="SUPFAM" id="SSF50685">
    <property type="entry name" value="Barwin-like endoglucanases"/>
    <property type="match status" value="1"/>
</dbReference>
<evidence type="ECO:0000256" key="5">
    <source>
        <dbReference type="ARBA" id="ARBA00030918"/>
    </source>
</evidence>
<dbReference type="InterPro" id="IPR010611">
    <property type="entry name" value="3D_dom"/>
</dbReference>
<keyword evidence="3" id="KW-0456">Lyase</keyword>
<comment type="catalytic activity">
    <reaction evidence="1">
        <text>Exolytic cleavage of the (1-&gt;4)-beta-glycosidic linkage between N-acetylmuramic acid (MurNAc) and N-acetylglucosamine (GlcNAc) residues in peptidoglycan, from either the reducing or the non-reducing ends of the peptidoglycan chains, with concomitant formation of a 1,6-anhydrobond in the MurNAc residue.</text>
        <dbReference type="EC" id="4.2.2.n1"/>
    </reaction>
</comment>
<dbReference type="InterPro" id="IPR026044">
    <property type="entry name" value="MltA"/>
</dbReference>
<dbReference type="Gene3D" id="2.40.240.50">
    <property type="entry name" value="Barwin-like endoglucanases"/>
    <property type="match status" value="1"/>
</dbReference>
<keyword evidence="4" id="KW-0961">Cell wall biogenesis/degradation</keyword>
<organism evidence="7 8">
    <name type="scientific">Marinimicrococcus flavescens</name>
    <dbReference type="NCBI Taxonomy" id="3031815"/>
    <lineage>
        <taxon>Bacteria</taxon>
        <taxon>Pseudomonadati</taxon>
        <taxon>Pseudomonadota</taxon>
        <taxon>Alphaproteobacteria</taxon>
        <taxon>Geminicoccales</taxon>
        <taxon>Geminicoccaceae</taxon>
        <taxon>Marinimicrococcus</taxon>
    </lineage>
</organism>
<reference evidence="7 8" key="1">
    <citation type="submission" date="2023-03" db="EMBL/GenBank/DDBJ databases">
        <title>YIM 152171 draft genome.</title>
        <authorList>
            <person name="Yang Z."/>
        </authorList>
    </citation>
    <scope>NUCLEOTIDE SEQUENCE [LARGE SCALE GENOMIC DNA]</scope>
    <source>
        <strain evidence="7 8">YIM 152171</strain>
    </source>
</reference>
<feature type="domain" description="Lytic transglycosylase MltA" evidence="6">
    <location>
        <begin position="140"/>
        <end position="297"/>
    </location>
</feature>
<dbReference type="Pfam" id="PF06725">
    <property type="entry name" value="3D"/>
    <property type="match status" value="1"/>
</dbReference>
<dbReference type="GO" id="GO:0071555">
    <property type="term" value="P:cell wall organization"/>
    <property type="evidence" value="ECO:0007669"/>
    <property type="project" value="UniProtKB-KW"/>
</dbReference>
<gene>
    <name evidence="7" type="ORF">PZ740_01940</name>
</gene>
<dbReference type="PIRSF" id="PIRSF019422">
    <property type="entry name" value="MltA"/>
    <property type="match status" value="1"/>
</dbReference>
<name>A0AAP3UYM9_9PROT</name>
<sequence length="403" mass="44017">MSRGITRTGRAVAPLLAVLALALLAGCGKREAEPAAPELVLRPASFADLPGWREDDPRSAMDAFRSSCRVLERKDPAAAMMDGEEAFGRLAHWQAACREAAVAGAEPEALRRFFESRFAVVELRNGDEAEGLFTGYYEPLLQGSRRPGGRYTVPLHGRPADLVSVDLAAFDPELKGRRIGGRVEQGRLLPYFTRAQIDDGALAGRQLELLWVDDPIAKFFLQIQGSGQVELEDGSRVRVAYADQNGQPYRAIGRDLVEMGALEREKVSLQTIREWLKANPGRAQEIMERNRSYVFFSVRPGAGGEGPVGAQNVPLTPGRSLAVDRKFLPLGLPMWLASTAPFPEGERRIERLVVAQDTGGAIRGPVRGDVFWGAGPVAEHIAGHMKSRGRYWALVPRAAMPSS</sequence>
<dbReference type="CDD" id="cd14668">
    <property type="entry name" value="mlta_B"/>
    <property type="match status" value="1"/>
</dbReference>
<accession>A0AAP3UYM9</accession>
<dbReference type="EMBL" id="JARGEQ010000008">
    <property type="protein sequence ID" value="MDF1585144.1"/>
    <property type="molecule type" value="Genomic_DNA"/>
</dbReference>
<dbReference type="GO" id="GO:0009253">
    <property type="term" value="P:peptidoglycan catabolic process"/>
    <property type="evidence" value="ECO:0007669"/>
    <property type="project" value="TreeGrafter"/>
</dbReference>
<dbReference type="SMART" id="SM00925">
    <property type="entry name" value="MltA"/>
    <property type="match status" value="1"/>
</dbReference>
<dbReference type="GO" id="GO:0008933">
    <property type="term" value="F:peptidoglycan lytic transglycosylase activity"/>
    <property type="evidence" value="ECO:0007669"/>
    <property type="project" value="TreeGrafter"/>
</dbReference>
<comment type="caution">
    <text evidence="7">The sequence shown here is derived from an EMBL/GenBank/DDBJ whole genome shotgun (WGS) entry which is preliminary data.</text>
</comment>
<proteinExistence type="predicted"/>
<dbReference type="EC" id="4.2.2.n1" evidence="2"/>
<dbReference type="Gene3D" id="2.40.40.10">
    <property type="entry name" value="RlpA-like domain"/>
    <property type="match status" value="1"/>
</dbReference>
<protein>
    <recommendedName>
        <fullName evidence="2">peptidoglycan lytic exotransglycosylase</fullName>
        <ecNumber evidence="2">4.2.2.n1</ecNumber>
    </recommendedName>
    <alternativeName>
        <fullName evidence="5">Murein hydrolase A</fullName>
    </alternativeName>
</protein>
<evidence type="ECO:0000313" key="7">
    <source>
        <dbReference type="EMBL" id="MDF1585144.1"/>
    </source>
</evidence>
<dbReference type="Proteomes" id="UP001301140">
    <property type="component" value="Unassembled WGS sequence"/>
</dbReference>
<dbReference type="GO" id="GO:0019867">
    <property type="term" value="C:outer membrane"/>
    <property type="evidence" value="ECO:0007669"/>
    <property type="project" value="InterPro"/>
</dbReference>
<dbReference type="PROSITE" id="PS51257">
    <property type="entry name" value="PROKAR_LIPOPROTEIN"/>
    <property type="match status" value="1"/>
</dbReference>
<evidence type="ECO:0000259" key="6">
    <source>
        <dbReference type="SMART" id="SM00925"/>
    </source>
</evidence>
<dbReference type="PANTHER" id="PTHR30124:SF0">
    <property type="entry name" value="MEMBRANE-BOUND LYTIC MUREIN TRANSGLYCOSYLASE A"/>
    <property type="match status" value="1"/>
</dbReference>
<evidence type="ECO:0000256" key="4">
    <source>
        <dbReference type="ARBA" id="ARBA00023316"/>
    </source>
</evidence>
<evidence type="ECO:0000256" key="2">
    <source>
        <dbReference type="ARBA" id="ARBA00012587"/>
    </source>
</evidence>
<evidence type="ECO:0000256" key="3">
    <source>
        <dbReference type="ARBA" id="ARBA00023239"/>
    </source>
</evidence>
<dbReference type="AlphaFoldDB" id="A0AAP3UYM9"/>
<evidence type="ECO:0000256" key="1">
    <source>
        <dbReference type="ARBA" id="ARBA00001420"/>
    </source>
</evidence>
<dbReference type="CDD" id="cd14485">
    <property type="entry name" value="mltA_like_LT_A"/>
    <property type="match status" value="1"/>
</dbReference>
<dbReference type="InterPro" id="IPR036908">
    <property type="entry name" value="RlpA-like_sf"/>
</dbReference>